<sequence>MSRRRSYRRRKGAKSTGLGIMLIIITIVGFAVLIYFWQSESKRPGINQTTLCPEHGPVEHLAILIDTTDPLSMTQLQAARQKVEKIIHDAPVGSRVSFSTVSPNNTVRQSSFYSICKPPTGESASFLTQNPKIIESKYRKEFFSPINSVLDSLLTLESADSSPIMEGLQEFITKIPEFSTTNNNKEIVIISDLIQHSSDFSFYRGLSWESFNSNGSVDQLSRNLGGVKITILRIPRNLANKNIVDDFWVRYFEAQGISRVNAYTIGNL</sequence>
<name>A0A433KYJ9_9GAMM</name>
<dbReference type="AlphaFoldDB" id="A0A433KYJ9"/>
<keyword evidence="1" id="KW-0472">Membrane</keyword>
<reference evidence="2 3" key="1">
    <citation type="submission" date="2018-12" db="EMBL/GenBank/DDBJ databases">
        <title>three novel Halomonas strain isolated from plants.</title>
        <authorList>
            <person name="Sun C."/>
        </authorList>
    </citation>
    <scope>NUCLEOTIDE SEQUENCE [LARGE SCALE GENOMIC DNA]</scope>
    <source>
        <strain evidence="2 3">DSM 19434</strain>
    </source>
</reference>
<keyword evidence="1" id="KW-0812">Transmembrane</keyword>
<dbReference type="EMBL" id="RZHG01000002">
    <property type="protein sequence ID" value="RUR34776.1"/>
    <property type="molecule type" value="Genomic_DNA"/>
</dbReference>
<accession>A0A433KYJ9</accession>
<feature type="transmembrane region" description="Helical" evidence="1">
    <location>
        <begin position="20"/>
        <end position="37"/>
    </location>
</feature>
<evidence type="ECO:0000256" key="1">
    <source>
        <dbReference type="SAM" id="Phobius"/>
    </source>
</evidence>
<gene>
    <name evidence="2" type="ORF">ELY33_00940</name>
</gene>
<dbReference type="RefSeq" id="WP_126942566.1">
    <property type="nucleotide sequence ID" value="NZ_RZHG01000002.1"/>
</dbReference>
<dbReference type="OrthoDB" id="8906291at2"/>
<evidence type="ECO:0008006" key="4">
    <source>
        <dbReference type="Google" id="ProtNLM"/>
    </source>
</evidence>
<keyword evidence="1" id="KW-1133">Transmembrane helix</keyword>
<dbReference type="Proteomes" id="UP000287336">
    <property type="component" value="Unassembled WGS sequence"/>
</dbReference>
<proteinExistence type="predicted"/>
<keyword evidence="3" id="KW-1185">Reference proteome</keyword>
<comment type="caution">
    <text evidence="2">The sequence shown here is derived from an EMBL/GenBank/DDBJ whole genome shotgun (WGS) entry which is preliminary data.</text>
</comment>
<protein>
    <recommendedName>
        <fullName evidence="4">VWA domain-containing protein</fullName>
    </recommendedName>
</protein>
<evidence type="ECO:0000313" key="3">
    <source>
        <dbReference type="Proteomes" id="UP000287336"/>
    </source>
</evidence>
<evidence type="ECO:0000313" key="2">
    <source>
        <dbReference type="EMBL" id="RUR34776.1"/>
    </source>
</evidence>
<organism evidence="2 3">
    <name type="scientific">Vreelandella andesensis</name>
    <dbReference type="NCBI Taxonomy" id="447567"/>
    <lineage>
        <taxon>Bacteria</taxon>
        <taxon>Pseudomonadati</taxon>
        <taxon>Pseudomonadota</taxon>
        <taxon>Gammaproteobacteria</taxon>
        <taxon>Oceanospirillales</taxon>
        <taxon>Halomonadaceae</taxon>
        <taxon>Vreelandella</taxon>
    </lineage>
</organism>